<dbReference type="EMBL" id="BJWL01000190">
    <property type="protein sequence ID" value="GFS33504.1"/>
    <property type="molecule type" value="Genomic_DNA"/>
</dbReference>
<comment type="caution">
    <text evidence="5">The sequence shown here is derived from an EMBL/GenBank/DDBJ whole genome shotgun (WGS) entry which is preliminary data.</text>
</comment>
<reference evidence="6" key="1">
    <citation type="submission" date="2019-07" db="EMBL/GenBank/DDBJ databases">
        <title>De Novo Assembly of kiwifruit Actinidia rufa.</title>
        <authorList>
            <person name="Sugita-Konishi S."/>
            <person name="Sato K."/>
            <person name="Mori E."/>
            <person name="Abe Y."/>
            <person name="Kisaki G."/>
            <person name="Hamano K."/>
            <person name="Suezawa K."/>
            <person name="Otani M."/>
            <person name="Fukuda T."/>
            <person name="Manabe T."/>
            <person name="Gomi K."/>
            <person name="Tabuchi M."/>
            <person name="Akimitsu K."/>
            <person name="Kataoka I."/>
        </authorList>
    </citation>
    <scope>NUCLEOTIDE SEQUENCE [LARGE SCALE GENOMIC DNA]</scope>
    <source>
        <strain evidence="6">cv. Fuchu</strain>
    </source>
</reference>
<protein>
    <submittedName>
        <fullName evidence="5">Uncharacterized protein</fullName>
    </submittedName>
</protein>
<comment type="subcellular location">
    <subcellularLocation>
        <location evidence="1">Secreted</location>
    </subcellularLocation>
</comment>
<proteinExistence type="predicted"/>
<dbReference type="PANTHER" id="PTHR33191:SF58">
    <property type="entry name" value="RIPENING-RELATED PROTEIN 1"/>
    <property type="match status" value="1"/>
</dbReference>
<dbReference type="Pfam" id="PF24300">
    <property type="entry name" value="KWL1"/>
    <property type="match status" value="1"/>
</dbReference>
<evidence type="ECO:0000256" key="1">
    <source>
        <dbReference type="ARBA" id="ARBA00004613"/>
    </source>
</evidence>
<dbReference type="Proteomes" id="UP000585474">
    <property type="component" value="Unassembled WGS sequence"/>
</dbReference>
<evidence type="ECO:0000313" key="6">
    <source>
        <dbReference type="Proteomes" id="UP000585474"/>
    </source>
</evidence>
<dbReference type="OrthoDB" id="406505at2759"/>
<feature type="signal peptide" evidence="4">
    <location>
        <begin position="1"/>
        <end position="27"/>
    </location>
</feature>
<dbReference type="InterPro" id="IPR039271">
    <property type="entry name" value="Kiwellin-like"/>
</dbReference>
<feature type="chain" id="PRO_5029503621" evidence="4">
    <location>
        <begin position="28"/>
        <end position="158"/>
    </location>
</feature>
<accession>A0A7J0DEZ3</accession>
<organism evidence="5 6">
    <name type="scientific">Actinidia rufa</name>
    <dbReference type="NCBI Taxonomy" id="165716"/>
    <lineage>
        <taxon>Eukaryota</taxon>
        <taxon>Viridiplantae</taxon>
        <taxon>Streptophyta</taxon>
        <taxon>Embryophyta</taxon>
        <taxon>Tracheophyta</taxon>
        <taxon>Spermatophyta</taxon>
        <taxon>Magnoliopsida</taxon>
        <taxon>eudicotyledons</taxon>
        <taxon>Gunneridae</taxon>
        <taxon>Pentapetalae</taxon>
        <taxon>asterids</taxon>
        <taxon>Ericales</taxon>
        <taxon>Actinidiaceae</taxon>
        <taxon>Actinidia</taxon>
    </lineage>
</organism>
<keyword evidence="6" id="KW-1185">Reference proteome</keyword>
<dbReference type="PANTHER" id="PTHR33191">
    <property type="entry name" value="RIPENING-RELATED PROTEIN 2-RELATED"/>
    <property type="match status" value="1"/>
</dbReference>
<dbReference type="GO" id="GO:0005576">
    <property type="term" value="C:extracellular region"/>
    <property type="evidence" value="ECO:0007669"/>
    <property type="project" value="UniProtKB-SubCell"/>
</dbReference>
<keyword evidence="2" id="KW-0964">Secreted</keyword>
<evidence type="ECO:0000256" key="2">
    <source>
        <dbReference type="ARBA" id="ARBA00022525"/>
    </source>
</evidence>
<evidence type="ECO:0000256" key="3">
    <source>
        <dbReference type="ARBA" id="ARBA00022729"/>
    </source>
</evidence>
<dbReference type="AlphaFoldDB" id="A0A7J0DEZ3"/>
<evidence type="ECO:0000256" key="4">
    <source>
        <dbReference type="SAM" id="SignalP"/>
    </source>
</evidence>
<gene>
    <name evidence="5" type="ORF">Acr_00g0028870</name>
</gene>
<sequence>MKTFTLGTSFLILVVIALVTYYQEAEAQVCRPSGNIRGRKPPPGECNQENDSDCCVEGKLYPVYRCSPTVSGNTKAVLTLNSFQAGGDGGGPSECDNQYHSDDTPVVAHYQPDGMAKEEGVSTTSSLVLMGRALELRLWMSDSTMGCDGTWMTLSAPM</sequence>
<evidence type="ECO:0000313" key="5">
    <source>
        <dbReference type="EMBL" id="GFS33504.1"/>
    </source>
</evidence>
<keyword evidence="3 4" id="KW-0732">Signal</keyword>
<name>A0A7J0DEZ3_9ERIC</name>